<evidence type="ECO:0000313" key="2">
    <source>
        <dbReference type="Proteomes" id="UP000590524"/>
    </source>
</evidence>
<dbReference type="Pfam" id="PF14366">
    <property type="entry name" value="DUF4410"/>
    <property type="match status" value="1"/>
</dbReference>
<evidence type="ECO:0000313" key="1">
    <source>
        <dbReference type="EMBL" id="MBB4148673.1"/>
    </source>
</evidence>
<comment type="caution">
    <text evidence="1">The sequence shown here is derived from an EMBL/GenBank/DDBJ whole genome shotgun (WGS) entry which is preliminary data.</text>
</comment>
<name>A0A7W6LS30_9SPHN</name>
<dbReference type="Proteomes" id="UP000590524">
    <property type="component" value="Unassembled WGS sequence"/>
</dbReference>
<dbReference type="EMBL" id="JACIEU010000009">
    <property type="protein sequence ID" value="MBB4148673.1"/>
    <property type="molecule type" value="Genomic_DNA"/>
</dbReference>
<dbReference type="AlphaFoldDB" id="A0A7W6LS30"/>
<protein>
    <submittedName>
        <fullName evidence="1">Uncharacterized protein</fullName>
    </submittedName>
</protein>
<keyword evidence="2" id="KW-1185">Reference proteome</keyword>
<dbReference type="InterPro" id="IPR025522">
    <property type="entry name" value="DUF4410"/>
</dbReference>
<sequence>MFKMPFAYRTGRCVDTGSVPGRARIGAASATLLLLAACAGAKITDMSARSPMPPRSVEIVVHAALAQQIAPSLQRIASALERQVVEDLGKRGVQARSASTFPDAAYGDVRLDLSIVEQNRGAGAKRVIVGLGAGESTLVVVARL</sequence>
<gene>
    <name evidence="1" type="ORF">GGQ90_002457</name>
</gene>
<reference evidence="1 2" key="1">
    <citation type="submission" date="2020-08" db="EMBL/GenBank/DDBJ databases">
        <title>Genomic Encyclopedia of Type Strains, Phase IV (KMG-IV): sequencing the most valuable type-strain genomes for metagenomic binning, comparative biology and taxonomic classification.</title>
        <authorList>
            <person name="Goeker M."/>
        </authorList>
    </citation>
    <scope>NUCLEOTIDE SEQUENCE [LARGE SCALE GENOMIC DNA]</scope>
    <source>
        <strain evidence="1 2">DSM 19371</strain>
    </source>
</reference>
<organism evidence="1 2">
    <name type="scientific">Sphingobium scionense</name>
    <dbReference type="NCBI Taxonomy" id="1404341"/>
    <lineage>
        <taxon>Bacteria</taxon>
        <taxon>Pseudomonadati</taxon>
        <taxon>Pseudomonadota</taxon>
        <taxon>Alphaproteobacteria</taxon>
        <taxon>Sphingomonadales</taxon>
        <taxon>Sphingomonadaceae</taxon>
        <taxon>Sphingobium</taxon>
    </lineage>
</organism>
<accession>A0A7W6LS30</accession>
<dbReference type="RefSeq" id="WP_160984517.1">
    <property type="nucleotide sequence ID" value="NZ_JACIEU010000009.1"/>
</dbReference>
<proteinExistence type="predicted"/>